<feature type="non-terminal residue" evidence="1">
    <location>
        <position position="167"/>
    </location>
</feature>
<dbReference type="AlphaFoldDB" id="A0A2W5RJL8"/>
<comment type="caution">
    <text evidence="1">The sequence shown here is derived from an EMBL/GenBank/DDBJ whole genome shotgun (WGS) entry which is preliminary data.</text>
</comment>
<evidence type="ECO:0000313" key="1">
    <source>
        <dbReference type="EMBL" id="PZQ88774.1"/>
    </source>
</evidence>
<gene>
    <name evidence="1" type="ORF">DI542_10250</name>
</gene>
<dbReference type="EMBL" id="QFQJ01000053">
    <property type="protein sequence ID" value="PZQ88774.1"/>
    <property type="molecule type" value="Genomic_DNA"/>
</dbReference>
<accession>A0A2W5RJL8</accession>
<proteinExistence type="predicted"/>
<sequence>MPLPNIQEFIGTNVKQSGFKSAQAKLIDYIAGLSIDVAASQGGAYSFTTIANFEANKVSVPANSKVEITSGADAGNYNYDGTNLTKSDYDPVNLSKNFIDSSSFKVSQLNENNISLVDFRPASGFAWAVNSFNTLIFCSAVKNAAVNFLSIPSWYISNFDYLRVRVL</sequence>
<reference evidence="1 2" key="1">
    <citation type="submission" date="2017-11" db="EMBL/GenBank/DDBJ databases">
        <title>Infants hospitalized years apart are colonized by the same room-sourced microbial strains.</title>
        <authorList>
            <person name="Brooks B."/>
            <person name="Olm M.R."/>
            <person name="Firek B.A."/>
            <person name="Baker R."/>
            <person name="Thomas B.C."/>
            <person name="Morowitz M.J."/>
            <person name="Banfield J.F."/>
        </authorList>
    </citation>
    <scope>NUCLEOTIDE SEQUENCE [LARGE SCALE GENOMIC DNA]</scope>
    <source>
        <strain evidence="1">S2_003_000_R3_20</strain>
    </source>
</reference>
<name>A0A2W5RJL8_ACIJO</name>
<protein>
    <submittedName>
        <fullName evidence="1">Uncharacterized protein</fullName>
    </submittedName>
</protein>
<evidence type="ECO:0000313" key="2">
    <source>
        <dbReference type="Proteomes" id="UP000249282"/>
    </source>
</evidence>
<dbReference type="Proteomes" id="UP000249282">
    <property type="component" value="Unassembled WGS sequence"/>
</dbReference>
<organism evidence="1 2">
    <name type="scientific">Acinetobacter johnsonii</name>
    <dbReference type="NCBI Taxonomy" id="40214"/>
    <lineage>
        <taxon>Bacteria</taxon>
        <taxon>Pseudomonadati</taxon>
        <taxon>Pseudomonadota</taxon>
        <taxon>Gammaproteobacteria</taxon>
        <taxon>Moraxellales</taxon>
        <taxon>Moraxellaceae</taxon>
        <taxon>Acinetobacter</taxon>
    </lineage>
</organism>